<protein>
    <submittedName>
        <fullName evidence="3">TlpA disulfide reductase family protein</fullName>
    </submittedName>
</protein>
<dbReference type="InterPro" id="IPR036249">
    <property type="entry name" value="Thioredoxin-like_sf"/>
</dbReference>
<dbReference type="InterPro" id="IPR050553">
    <property type="entry name" value="Thioredoxin_ResA/DsbE_sf"/>
</dbReference>
<evidence type="ECO:0000313" key="4">
    <source>
        <dbReference type="Proteomes" id="UP001150830"/>
    </source>
</evidence>
<gene>
    <name evidence="3" type="ORF">OUO13_00210</name>
</gene>
<dbReference type="CDD" id="cd02966">
    <property type="entry name" value="TlpA_like_family"/>
    <property type="match status" value="1"/>
</dbReference>
<dbReference type="PRINTS" id="PR00421">
    <property type="entry name" value="THIOREDOXIN"/>
</dbReference>
<dbReference type="PANTHER" id="PTHR42852:SF18">
    <property type="entry name" value="CHROMOSOME UNDETERMINED SCAFFOLD_47, WHOLE GENOME SHOTGUN SEQUENCE"/>
    <property type="match status" value="1"/>
</dbReference>
<dbReference type="RefSeq" id="WP_283171834.1">
    <property type="nucleotide sequence ID" value="NZ_JAPNOA010000003.1"/>
</dbReference>
<dbReference type="SUPFAM" id="SSF52833">
    <property type="entry name" value="Thioredoxin-like"/>
    <property type="match status" value="1"/>
</dbReference>
<name>A0A9X3E9W5_9GAMM</name>
<keyword evidence="1" id="KW-0732">Signal</keyword>
<dbReference type="Pfam" id="PF08534">
    <property type="entry name" value="Redoxin"/>
    <property type="match status" value="1"/>
</dbReference>
<dbReference type="PANTHER" id="PTHR42852">
    <property type="entry name" value="THIOL:DISULFIDE INTERCHANGE PROTEIN DSBE"/>
    <property type="match status" value="1"/>
</dbReference>
<sequence>MSRQLVLSLLFAAMPALAIDAGSPAPQMPLQQLQQNGSHTLADFKGKVVYVDFWASWCGPCRKSLPMLAELQQELASQGFVLVGINEDDDPALGREFLKDKNITVGVQLSDPEGKLSDAFGVQGMPTSYLLDRNGNVSWVHEGFTPAEIDEIRSHIETQLQTP</sequence>
<dbReference type="EMBL" id="JAPNOA010000003">
    <property type="protein sequence ID" value="MCY0963614.1"/>
    <property type="molecule type" value="Genomic_DNA"/>
</dbReference>
<organism evidence="3 4">
    <name type="scientific">Parathalassolituus penaei</name>
    <dbReference type="NCBI Taxonomy" id="2997323"/>
    <lineage>
        <taxon>Bacteria</taxon>
        <taxon>Pseudomonadati</taxon>
        <taxon>Pseudomonadota</taxon>
        <taxon>Gammaproteobacteria</taxon>
        <taxon>Oceanospirillales</taxon>
        <taxon>Oceanospirillaceae</taxon>
        <taxon>Parathalassolituus</taxon>
    </lineage>
</organism>
<dbReference type="InterPro" id="IPR013740">
    <property type="entry name" value="Redoxin"/>
</dbReference>
<feature type="domain" description="Thioredoxin" evidence="2">
    <location>
        <begin position="19"/>
        <end position="161"/>
    </location>
</feature>
<accession>A0A9X3E9W5</accession>
<dbReference type="GO" id="GO:0016491">
    <property type="term" value="F:oxidoreductase activity"/>
    <property type="evidence" value="ECO:0007669"/>
    <property type="project" value="InterPro"/>
</dbReference>
<evidence type="ECO:0000256" key="1">
    <source>
        <dbReference type="SAM" id="SignalP"/>
    </source>
</evidence>
<reference evidence="3" key="1">
    <citation type="submission" date="2022-11" db="EMBL/GenBank/DDBJ databases">
        <title>Parathalassolutuus dongxingensis gen. nov., sp. nov., a novel member of family Oceanospirillaceae isolated from a coastal shrimp pond in Guangxi, China.</title>
        <authorList>
            <person name="Chen H."/>
        </authorList>
    </citation>
    <scope>NUCLEOTIDE SEQUENCE</scope>
    <source>
        <strain evidence="3">G-43</strain>
    </source>
</reference>
<feature type="signal peptide" evidence="1">
    <location>
        <begin position="1"/>
        <end position="18"/>
    </location>
</feature>
<dbReference type="PROSITE" id="PS51352">
    <property type="entry name" value="THIOREDOXIN_2"/>
    <property type="match status" value="1"/>
</dbReference>
<evidence type="ECO:0000259" key="2">
    <source>
        <dbReference type="PROSITE" id="PS51352"/>
    </source>
</evidence>
<evidence type="ECO:0000313" key="3">
    <source>
        <dbReference type="EMBL" id="MCY0963614.1"/>
    </source>
</evidence>
<dbReference type="InterPro" id="IPR013766">
    <property type="entry name" value="Thioredoxin_domain"/>
</dbReference>
<keyword evidence="4" id="KW-1185">Reference proteome</keyword>
<feature type="chain" id="PRO_5040799470" evidence="1">
    <location>
        <begin position="19"/>
        <end position="163"/>
    </location>
</feature>
<dbReference type="AlphaFoldDB" id="A0A9X3E9W5"/>
<comment type="caution">
    <text evidence="3">The sequence shown here is derived from an EMBL/GenBank/DDBJ whole genome shotgun (WGS) entry which is preliminary data.</text>
</comment>
<dbReference type="Gene3D" id="3.40.30.10">
    <property type="entry name" value="Glutaredoxin"/>
    <property type="match status" value="1"/>
</dbReference>
<dbReference type="Proteomes" id="UP001150830">
    <property type="component" value="Unassembled WGS sequence"/>
</dbReference>
<proteinExistence type="predicted"/>